<proteinExistence type="predicted"/>
<name>A0A182J9W1_ANOAO</name>
<evidence type="ECO:0000313" key="1">
    <source>
        <dbReference type="EnsemblMetazoa" id="AATE014105-PA.1"/>
    </source>
</evidence>
<dbReference type="EnsemblMetazoa" id="AATE014105-RA">
    <property type="protein sequence ID" value="AATE014105-PA.1"/>
    <property type="gene ID" value="AATE014105"/>
</dbReference>
<organism evidence="1">
    <name type="scientific">Anopheles atroparvus</name>
    <name type="common">European mosquito</name>
    <dbReference type="NCBI Taxonomy" id="41427"/>
    <lineage>
        <taxon>Eukaryota</taxon>
        <taxon>Metazoa</taxon>
        <taxon>Ecdysozoa</taxon>
        <taxon>Arthropoda</taxon>
        <taxon>Hexapoda</taxon>
        <taxon>Insecta</taxon>
        <taxon>Pterygota</taxon>
        <taxon>Neoptera</taxon>
        <taxon>Endopterygota</taxon>
        <taxon>Diptera</taxon>
        <taxon>Nematocera</taxon>
        <taxon>Culicoidea</taxon>
        <taxon>Culicidae</taxon>
        <taxon>Anophelinae</taxon>
        <taxon>Anopheles</taxon>
    </lineage>
</organism>
<accession>A0A182J9W1</accession>
<dbReference type="AlphaFoldDB" id="A0A182J9W1"/>
<dbReference type="VEuPathDB" id="VectorBase:AATE014105"/>
<reference evidence="1" key="1">
    <citation type="submission" date="2022-08" db="UniProtKB">
        <authorList>
            <consortium name="EnsemblMetazoa"/>
        </authorList>
    </citation>
    <scope>IDENTIFICATION</scope>
    <source>
        <strain evidence="1">EBRO</strain>
    </source>
</reference>
<protein>
    <submittedName>
        <fullName evidence="1">Uncharacterized protein</fullName>
    </submittedName>
</protein>
<sequence>MDPFIQVLGGSSAGSRLHHRRGGCGNNLRRLLLLVLLLLLAASGLLLDCYHLRYTNYTAATDYGLVRVSNHLLDLLHGHRSAGGQIFRSLHEQLRRLTGLAGDLRYLRHLRRALALLGQYLLLQLQLPDLMLTADRLQLTWLHL</sequence>